<dbReference type="AlphaFoldDB" id="A0A516PWZ1"/>
<dbReference type="Proteomes" id="UP000319263">
    <property type="component" value="Chromosome"/>
</dbReference>
<protein>
    <submittedName>
        <fullName evidence="1">Uncharacterized protein</fullName>
    </submittedName>
</protein>
<dbReference type="EMBL" id="CP041692">
    <property type="protein sequence ID" value="QDP95696.1"/>
    <property type="molecule type" value="Genomic_DNA"/>
</dbReference>
<dbReference type="KEGG" id="mik:FOE78_07055"/>
<reference evidence="1 2" key="1">
    <citation type="submission" date="2019-07" db="EMBL/GenBank/DDBJ databases">
        <title>Microlunatus dokdonensis sp. nov. isolated from the rhizospheric soil of the wild plant Elymus tsukushiensis.</title>
        <authorList>
            <person name="Ghim S.-Y."/>
            <person name="Hwang Y.-J."/>
            <person name="Son J.-S."/>
            <person name="Shin J.-H."/>
        </authorList>
    </citation>
    <scope>NUCLEOTIDE SEQUENCE [LARGE SCALE GENOMIC DNA]</scope>
    <source>
        <strain evidence="1 2">KUDC0627</strain>
    </source>
</reference>
<dbReference type="RefSeq" id="WP_143985664.1">
    <property type="nucleotide sequence ID" value="NZ_CP041692.1"/>
</dbReference>
<evidence type="ECO:0000313" key="1">
    <source>
        <dbReference type="EMBL" id="QDP95696.1"/>
    </source>
</evidence>
<sequence>MQAGHERAKWIEFADQPFFSLADFIAESKGKTGAELEEIQQRYWPAGTDGNGITRMRLFKDPDGAVGLSLRDTDGVERIRLVVDAEGGAKMIMTARDGSIWQQPAAPAT</sequence>
<name>A0A516PWZ1_9ACTN</name>
<accession>A0A516PWZ1</accession>
<gene>
    <name evidence="1" type="ORF">FOE78_07055</name>
</gene>
<keyword evidence="2" id="KW-1185">Reference proteome</keyword>
<evidence type="ECO:0000313" key="2">
    <source>
        <dbReference type="Proteomes" id="UP000319263"/>
    </source>
</evidence>
<organism evidence="1 2">
    <name type="scientific">Microlunatus elymi</name>
    <dbReference type="NCBI Taxonomy" id="2596828"/>
    <lineage>
        <taxon>Bacteria</taxon>
        <taxon>Bacillati</taxon>
        <taxon>Actinomycetota</taxon>
        <taxon>Actinomycetes</taxon>
        <taxon>Propionibacteriales</taxon>
        <taxon>Propionibacteriaceae</taxon>
        <taxon>Microlunatus</taxon>
    </lineage>
</organism>
<proteinExistence type="predicted"/>